<proteinExistence type="inferred from homology"/>
<feature type="compositionally biased region" description="Basic and acidic residues" evidence="6">
    <location>
        <begin position="271"/>
        <end position="285"/>
    </location>
</feature>
<organism evidence="7 8">
    <name type="scientific">Triparma strigata</name>
    <dbReference type="NCBI Taxonomy" id="1606541"/>
    <lineage>
        <taxon>Eukaryota</taxon>
        <taxon>Sar</taxon>
        <taxon>Stramenopiles</taxon>
        <taxon>Ochrophyta</taxon>
        <taxon>Bolidophyceae</taxon>
        <taxon>Parmales</taxon>
        <taxon>Triparmaceae</taxon>
        <taxon>Triparma</taxon>
    </lineage>
</organism>
<dbReference type="EMBL" id="BRXY01000209">
    <property type="protein sequence ID" value="GMH77554.1"/>
    <property type="molecule type" value="Genomic_DNA"/>
</dbReference>
<evidence type="ECO:0000313" key="8">
    <source>
        <dbReference type="Proteomes" id="UP001165085"/>
    </source>
</evidence>
<evidence type="ECO:0000256" key="6">
    <source>
        <dbReference type="SAM" id="MobiDB-lite"/>
    </source>
</evidence>
<dbReference type="PANTHER" id="PTHR13183">
    <property type="entry name" value="AXONEMAL INNER ARM DYNEIN LIGHT CHAIN 28"/>
    <property type="match status" value="1"/>
</dbReference>
<dbReference type="PANTHER" id="PTHR13183:SF0">
    <property type="entry name" value="AXONEMAL DYNEIN LIGHT INTERMEDIATE POLYPEPTIDE 1"/>
    <property type="match status" value="1"/>
</dbReference>
<evidence type="ECO:0000256" key="5">
    <source>
        <dbReference type="SAM" id="Coils"/>
    </source>
</evidence>
<evidence type="ECO:0000256" key="2">
    <source>
        <dbReference type="ARBA" id="ARBA00023054"/>
    </source>
</evidence>
<feature type="compositionally biased region" description="Basic residues" evidence="6">
    <location>
        <begin position="249"/>
        <end position="270"/>
    </location>
</feature>
<evidence type="ECO:0000256" key="4">
    <source>
        <dbReference type="ARBA" id="ARBA00038114"/>
    </source>
</evidence>
<keyword evidence="8" id="KW-1185">Reference proteome</keyword>
<dbReference type="OrthoDB" id="273640at2759"/>
<evidence type="ECO:0000313" key="7">
    <source>
        <dbReference type="EMBL" id="GMH77554.1"/>
    </source>
</evidence>
<reference evidence="8" key="1">
    <citation type="journal article" date="2023" name="Commun. Biol.">
        <title>Genome analysis of Parmales, the sister group of diatoms, reveals the evolutionary specialization of diatoms from phago-mixotrophs to photoautotrophs.</title>
        <authorList>
            <person name="Ban H."/>
            <person name="Sato S."/>
            <person name="Yoshikawa S."/>
            <person name="Yamada K."/>
            <person name="Nakamura Y."/>
            <person name="Ichinomiya M."/>
            <person name="Sato N."/>
            <person name="Blanc-Mathieu R."/>
            <person name="Endo H."/>
            <person name="Kuwata A."/>
            <person name="Ogata H."/>
        </authorList>
    </citation>
    <scope>NUCLEOTIDE SEQUENCE [LARGE SCALE GENOMIC DNA]</scope>
    <source>
        <strain evidence="8">NIES 3701</strain>
    </source>
</reference>
<keyword evidence="2 5" id="KW-0175">Coiled coil</keyword>
<dbReference type="Pfam" id="PF10211">
    <property type="entry name" value="Ax_dynein_light"/>
    <property type="match status" value="1"/>
</dbReference>
<dbReference type="Proteomes" id="UP001165085">
    <property type="component" value="Unassembled WGS sequence"/>
</dbReference>
<evidence type="ECO:0000256" key="1">
    <source>
        <dbReference type="ARBA" id="ARBA00023017"/>
    </source>
</evidence>
<comment type="similarity">
    <text evidence="4">Belongs to the inner dynein arm light chain family.</text>
</comment>
<dbReference type="AlphaFoldDB" id="A0A9W7EDS4"/>
<keyword evidence="3" id="KW-0505">Motor protein</keyword>
<evidence type="ECO:0000256" key="3">
    <source>
        <dbReference type="ARBA" id="ARBA00023175"/>
    </source>
</evidence>
<dbReference type="InterPro" id="IPR019347">
    <property type="entry name" value="Axonemal_dynein_light_chain"/>
</dbReference>
<dbReference type="GO" id="GO:0005930">
    <property type="term" value="C:axoneme"/>
    <property type="evidence" value="ECO:0007669"/>
    <property type="project" value="TreeGrafter"/>
</dbReference>
<name>A0A9W7EDS4_9STRA</name>
<accession>A0A9W7EDS4</accession>
<feature type="region of interest" description="Disordered" evidence="6">
    <location>
        <begin position="242"/>
        <end position="299"/>
    </location>
</feature>
<sequence length="299" mass="34416">MANLLKLTSSAKQQNSPANFAPGSFRDPVRPEDSESLGHLGKKGRRYVAPVDSTLIEMTRAIVPNRMVGGAEMTASTEIKGRADVEDLEKSLAEALDALQVRPKPVCYLREVIYSELFDELIRQVTLERPERGLLLLRVRDEIRLGIQNHLEVFRSMSNYGSQKLAQAEINYKELEDTIKAKQERKEALITRVNELERKLVRIEDENSNTRIENMRIHDKQKSKLSLQADTLQRFIQSLDTKEKDNQIKRRKKKTKKRRKREAAKNKARKAGREGGREVGREGGRRGKKVMKTRMNLQR</sequence>
<dbReference type="GO" id="GO:0045504">
    <property type="term" value="F:dynein heavy chain binding"/>
    <property type="evidence" value="ECO:0007669"/>
    <property type="project" value="TreeGrafter"/>
</dbReference>
<dbReference type="GO" id="GO:0030286">
    <property type="term" value="C:dynein complex"/>
    <property type="evidence" value="ECO:0007669"/>
    <property type="project" value="UniProtKB-KW"/>
</dbReference>
<feature type="coiled-coil region" evidence="5">
    <location>
        <begin position="165"/>
        <end position="213"/>
    </location>
</feature>
<feature type="region of interest" description="Disordered" evidence="6">
    <location>
        <begin position="1"/>
        <end position="41"/>
    </location>
</feature>
<keyword evidence="1" id="KW-0243">Dynein</keyword>
<protein>
    <submittedName>
        <fullName evidence="7">Uncharacterized protein</fullName>
    </submittedName>
</protein>
<gene>
    <name evidence="7" type="ORF">TrST_g5703</name>
</gene>
<feature type="compositionally biased region" description="Polar residues" evidence="6">
    <location>
        <begin position="1"/>
        <end position="18"/>
    </location>
</feature>
<comment type="caution">
    <text evidence="7">The sequence shown here is derived from an EMBL/GenBank/DDBJ whole genome shotgun (WGS) entry which is preliminary data.</text>
</comment>